<dbReference type="AlphaFoldDB" id="A0A3M7RPJ7"/>
<dbReference type="Proteomes" id="UP000276133">
    <property type="component" value="Unassembled WGS sequence"/>
</dbReference>
<sequence>MLTMTNKLVENLYVFRVNRHYLQYKIKKNLEGTERVRLACGGGLIGGHLRLLTRLEGVVSVLELVDRVGVSLN</sequence>
<proteinExistence type="predicted"/>
<dbReference type="EMBL" id="REGN01002954">
    <property type="protein sequence ID" value="RNA25267.1"/>
    <property type="molecule type" value="Genomic_DNA"/>
</dbReference>
<accession>A0A3M7RPJ7</accession>
<organism evidence="1 2">
    <name type="scientific">Brachionus plicatilis</name>
    <name type="common">Marine rotifer</name>
    <name type="synonym">Brachionus muelleri</name>
    <dbReference type="NCBI Taxonomy" id="10195"/>
    <lineage>
        <taxon>Eukaryota</taxon>
        <taxon>Metazoa</taxon>
        <taxon>Spiralia</taxon>
        <taxon>Gnathifera</taxon>
        <taxon>Rotifera</taxon>
        <taxon>Eurotatoria</taxon>
        <taxon>Monogononta</taxon>
        <taxon>Pseudotrocha</taxon>
        <taxon>Ploima</taxon>
        <taxon>Brachionidae</taxon>
        <taxon>Brachionus</taxon>
    </lineage>
</organism>
<reference evidence="1 2" key="1">
    <citation type="journal article" date="2018" name="Sci. Rep.">
        <title>Genomic signatures of local adaptation to the degree of environmental predictability in rotifers.</title>
        <authorList>
            <person name="Franch-Gras L."/>
            <person name="Hahn C."/>
            <person name="Garcia-Roger E.M."/>
            <person name="Carmona M.J."/>
            <person name="Serra M."/>
            <person name="Gomez A."/>
        </authorList>
    </citation>
    <scope>NUCLEOTIDE SEQUENCE [LARGE SCALE GENOMIC DNA]</scope>
    <source>
        <strain evidence="1">HYR1</strain>
    </source>
</reference>
<protein>
    <submittedName>
        <fullName evidence="1">Uncharacterized protein</fullName>
    </submittedName>
</protein>
<keyword evidence="2" id="KW-1185">Reference proteome</keyword>
<name>A0A3M7RPJ7_BRAPC</name>
<gene>
    <name evidence="1" type="ORF">BpHYR1_003186</name>
</gene>
<evidence type="ECO:0000313" key="2">
    <source>
        <dbReference type="Proteomes" id="UP000276133"/>
    </source>
</evidence>
<evidence type="ECO:0000313" key="1">
    <source>
        <dbReference type="EMBL" id="RNA25267.1"/>
    </source>
</evidence>
<comment type="caution">
    <text evidence="1">The sequence shown here is derived from an EMBL/GenBank/DDBJ whole genome shotgun (WGS) entry which is preliminary data.</text>
</comment>